<keyword evidence="2" id="KW-1185">Reference proteome</keyword>
<reference evidence="1" key="1">
    <citation type="journal article" date="2020" name="Stud. Mycol.">
        <title>101 Dothideomycetes genomes: a test case for predicting lifestyles and emergence of pathogens.</title>
        <authorList>
            <person name="Haridas S."/>
            <person name="Albert R."/>
            <person name="Binder M."/>
            <person name="Bloem J."/>
            <person name="Labutti K."/>
            <person name="Salamov A."/>
            <person name="Andreopoulos B."/>
            <person name="Baker S."/>
            <person name="Barry K."/>
            <person name="Bills G."/>
            <person name="Bluhm B."/>
            <person name="Cannon C."/>
            <person name="Castanera R."/>
            <person name="Culley D."/>
            <person name="Daum C."/>
            <person name="Ezra D."/>
            <person name="Gonzalez J."/>
            <person name="Henrissat B."/>
            <person name="Kuo A."/>
            <person name="Liang C."/>
            <person name="Lipzen A."/>
            <person name="Lutzoni F."/>
            <person name="Magnuson J."/>
            <person name="Mondo S."/>
            <person name="Nolan M."/>
            <person name="Ohm R."/>
            <person name="Pangilinan J."/>
            <person name="Park H.-J."/>
            <person name="Ramirez L."/>
            <person name="Alfaro M."/>
            <person name="Sun H."/>
            <person name="Tritt A."/>
            <person name="Yoshinaga Y."/>
            <person name="Zwiers L.-H."/>
            <person name="Turgeon B."/>
            <person name="Goodwin S."/>
            <person name="Spatafora J."/>
            <person name="Crous P."/>
            <person name="Grigoriev I."/>
        </authorList>
    </citation>
    <scope>NUCLEOTIDE SEQUENCE</scope>
    <source>
        <strain evidence="1">ATCC 16933</strain>
    </source>
</reference>
<proteinExistence type="predicted"/>
<dbReference type="PANTHER" id="PTHR42085:SF2">
    <property type="entry name" value="F-BOX DOMAIN-CONTAINING PROTEIN"/>
    <property type="match status" value="1"/>
</dbReference>
<evidence type="ECO:0000313" key="2">
    <source>
        <dbReference type="Proteomes" id="UP000799766"/>
    </source>
</evidence>
<dbReference type="AlphaFoldDB" id="A0A6A6PDK2"/>
<organism evidence="1 2">
    <name type="scientific">Lineolata rhizophorae</name>
    <dbReference type="NCBI Taxonomy" id="578093"/>
    <lineage>
        <taxon>Eukaryota</taxon>
        <taxon>Fungi</taxon>
        <taxon>Dikarya</taxon>
        <taxon>Ascomycota</taxon>
        <taxon>Pezizomycotina</taxon>
        <taxon>Dothideomycetes</taxon>
        <taxon>Dothideomycetes incertae sedis</taxon>
        <taxon>Lineolatales</taxon>
        <taxon>Lineolataceae</taxon>
        <taxon>Lineolata</taxon>
    </lineage>
</organism>
<dbReference type="OrthoDB" id="5372935at2759"/>
<dbReference type="Proteomes" id="UP000799766">
    <property type="component" value="Unassembled WGS sequence"/>
</dbReference>
<sequence length="407" mass="47293">MFLPRSLLIPLWKLMKALQSHRLRAGTAARNRRYIESLDVDLGASLVALNDYLESAPASAHSEASFAEIAKFKPDAKHRVWQQVERVAKTVKEHSIYRRDAFIPTFEYLYKAALRGQHYSYAGIPKKGVPIDPQLVHRALPRLDEALGTRLLQRLDDAREENVKPFPFLSFPADIRHLIYDLVLGRNAVIYLPEYAWPRLTRGLTIGLLRANRQVHAEASAALYSTNTLLLRIAHPSLDLGALSAATALGPYNRALLRKLEVQFCELRRPRPHMLGWEDGDRSEQDTVIEDVRWFKTSMVNKRERFRSLKELMPGLEQCTLHFSEHFFQALERSDSNLAVKEYIRDWLPMIPWEDARWDLEAQNEEVKEAVKELVGSRFKTGKSDYWKQRKRRIEWEKNEKRNEEGL</sequence>
<evidence type="ECO:0000313" key="1">
    <source>
        <dbReference type="EMBL" id="KAF2462031.1"/>
    </source>
</evidence>
<accession>A0A6A6PDK2</accession>
<name>A0A6A6PDK2_9PEZI</name>
<protein>
    <recommendedName>
        <fullName evidence="3">F-box domain-containing protein</fullName>
    </recommendedName>
</protein>
<dbReference type="InterPro" id="IPR038883">
    <property type="entry name" value="AN11006-like"/>
</dbReference>
<evidence type="ECO:0008006" key="3">
    <source>
        <dbReference type="Google" id="ProtNLM"/>
    </source>
</evidence>
<dbReference type="EMBL" id="MU001670">
    <property type="protein sequence ID" value="KAF2462031.1"/>
    <property type="molecule type" value="Genomic_DNA"/>
</dbReference>
<dbReference type="PANTHER" id="PTHR42085">
    <property type="entry name" value="F-BOX DOMAIN-CONTAINING PROTEIN"/>
    <property type="match status" value="1"/>
</dbReference>
<gene>
    <name evidence="1" type="ORF">BDY21DRAFT_375923</name>
</gene>